<dbReference type="GO" id="GO:0007165">
    <property type="term" value="P:signal transduction"/>
    <property type="evidence" value="ECO:0007669"/>
    <property type="project" value="InterPro"/>
</dbReference>
<dbReference type="InterPro" id="IPR043128">
    <property type="entry name" value="Rev_trsase/Diguanyl_cyclase"/>
</dbReference>
<dbReference type="PROSITE" id="PS50887">
    <property type="entry name" value="GGDEF"/>
    <property type="match status" value="1"/>
</dbReference>
<evidence type="ECO:0000256" key="4">
    <source>
        <dbReference type="ARBA" id="ARBA00034247"/>
    </source>
</evidence>
<dbReference type="GO" id="GO:0052621">
    <property type="term" value="F:diguanylate cyclase activity"/>
    <property type="evidence" value="ECO:0007669"/>
    <property type="project" value="UniProtKB-EC"/>
</dbReference>
<evidence type="ECO:0000256" key="5">
    <source>
        <dbReference type="SAM" id="Phobius"/>
    </source>
</evidence>
<dbReference type="SUPFAM" id="SSF158472">
    <property type="entry name" value="HAMP domain-like"/>
    <property type="match status" value="1"/>
</dbReference>
<dbReference type="STRING" id="1434072.SAMN05216210_3445"/>
<dbReference type="AlphaFoldDB" id="A0A1H2HZQ0"/>
<dbReference type="Proteomes" id="UP000243924">
    <property type="component" value="Chromosome I"/>
</dbReference>
<comment type="cofactor">
    <cofactor evidence="1">
        <name>Mg(2+)</name>
        <dbReference type="ChEBI" id="CHEBI:18420"/>
    </cofactor>
</comment>
<evidence type="ECO:0000259" key="6">
    <source>
        <dbReference type="PROSITE" id="PS50885"/>
    </source>
</evidence>
<dbReference type="EC" id="2.7.7.65" evidence="3"/>
<accession>A0A1H2HZQ0</accession>
<dbReference type="Gene3D" id="3.30.70.270">
    <property type="match status" value="1"/>
</dbReference>
<dbReference type="PROSITE" id="PS50885">
    <property type="entry name" value="HAMP"/>
    <property type="match status" value="1"/>
</dbReference>
<feature type="domain" description="HAMP" evidence="6">
    <location>
        <begin position="395"/>
        <end position="448"/>
    </location>
</feature>
<reference evidence="9" key="1">
    <citation type="submission" date="2016-10" db="EMBL/GenBank/DDBJ databases">
        <authorList>
            <person name="Varghese N."/>
            <person name="Submissions S."/>
        </authorList>
    </citation>
    <scope>NUCLEOTIDE SEQUENCE [LARGE SCALE GENOMIC DNA]</scope>
    <source>
        <strain evidence="9">CECT 8338</strain>
    </source>
</reference>
<dbReference type="SUPFAM" id="SSF55073">
    <property type="entry name" value="Nucleotide cyclase"/>
    <property type="match status" value="1"/>
</dbReference>
<dbReference type="Pfam" id="PF00990">
    <property type="entry name" value="GGDEF"/>
    <property type="match status" value="1"/>
</dbReference>
<dbReference type="InterPro" id="IPR003660">
    <property type="entry name" value="HAMP_dom"/>
</dbReference>
<sequence length="624" mass="70226">MAWWLTCSKLYPNWKARCKHHACSKTKTPARKRRGFLLPAGCRQNTHASIMASTPPYSGYVCVSLKTRFQLLIAAVLLITSAATWAVFERIAEGIVEEWGLRIAEIQVRYDSARLLQPLEREIALAMQMADSTVLRRWSRNPRDADLLAAAKDEMESFRRNFRDQNYFVALRESGAYYHNNAANEFVDEPYRYSLDPDDPDDAWFFLLIEQGKQFHININPDVELGVTKLWIDVLMHDDNEITGMVGTGLELDSFLEEIVDIGQPGITTLFVDHSGAIQLHRDPDVIDYASLVKPEGQKNSIDLLLDGGEVRMRQMMEQLRAEHAGPEQVLTDFVSMDGKRHLAGIAYLPAIDWFEVTLIDLDELMPVSHFASVALVFSLMLLGALLIMHIALRRLLLNPLLALEQAMLKVQAGNFEAADELPSSEGEIGRVISHFRTMARAIRDNTRHLEAKVHERTMALDRLARHDDLTGLFNRRGMNELLHEVQARCLRDNQTYGLIWLDLDNFKDINDNHGHGKGDLALQTVATQLRAGIRPYDHAARWGGDEFLVLLNPCDRSTLSLTAERLREMIADASDQDGPAFTVSVGAYLAAADTSLHDVLQAADDALYQAKEAGRNQCSIVTP</sequence>
<gene>
    <name evidence="8" type="ORF">SAMN05216210_3445</name>
</gene>
<comment type="subcellular location">
    <subcellularLocation>
        <location evidence="2">Cell inner membrane</location>
    </subcellularLocation>
</comment>
<feature type="transmembrane region" description="Helical" evidence="5">
    <location>
        <begin position="371"/>
        <end position="393"/>
    </location>
</feature>
<evidence type="ECO:0000313" key="8">
    <source>
        <dbReference type="EMBL" id="SDU37417.1"/>
    </source>
</evidence>
<protein>
    <recommendedName>
        <fullName evidence="3">diguanylate cyclase</fullName>
        <ecNumber evidence="3">2.7.7.65</ecNumber>
    </recommendedName>
</protein>
<feature type="domain" description="GGDEF" evidence="7">
    <location>
        <begin position="495"/>
        <end position="624"/>
    </location>
</feature>
<keyword evidence="5" id="KW-1133">Transmembrane helix</keyword>
<dbReference type="InterPro" id="IPR050469">
    <property type="entry name" value="Diguanylate_Cyclase"/>
</dbReference>
<name>A0A1H2HZQ0_9GAMM</name>
<keyword evidence="9" id="KW-1185">Reference proteome</keyword>
<evidence type="ECO:0000313" key="9">
    <source>
        <dbReference type="Proteomes" id="UP000243924"/>
    </source>
</evidence>
<organism evidence="8 9">
    <name type="scientific">Halopseudomonas salegens</name>
    <dbReference type="NCBI Taxonomy" id="1434072"/>
    <lineage>
        <taxon>Bacteria</taxon>
        <taxon>Pseudomonadati</taxon>
        <taxon>Pseudomonadota</taxon>
        <taxon>Gammaproteobacteria</taxon>
        <taxon>Pseudomonadales</taxon>
        <taxon>Pseudomonadaceae</taxon>
        <taxon>Halopseudomonas</taxon>
    </lineage>
</organism>
<dbReference type="NCBIfam" id="TIGR00254">
    <property type="entry name" value="GGDEF"/>
    <property type="match status" value="1"/>
</dbReference>
<comment type="catalytic activity">
    <reaction evidence="4">
        <text>2 GTP = 3',3'-c-di-GMP + 2 diphosphate</text>
        <dbReference type="Rhea" id="RHEA:24898"/>
        <dbReference type="ChEBI" id="CHEBI:33019"/>
        <dbReference type="ChEBI" id="CHEBI:37565"/>
        <dbReference type="ChEBI" id="CHEBI:58805"/>
        <dbReference type="EC" id="2.7.7.65"/>
    </reaction>
</comment>
<dbReference type="PANTHER" id="PTHR45138:SF9">
    <property type="entry name" value="DIGUANYLATE CYCLASE DGCM-RELATED"/>
    <property type="match status" value="1"/>
</dbReference>
<evidence type="ECO:0000259" key="7">
    <source>
        <dbReference type="PROSITE" id="PS50887"/>
    </source>
</evidence>
<keyword evidence="5" id="KW-0812">Transmembrane</keyword>
<evidence type="ECO:0000256" key="2">
    <source>
        <dbReference type="ARBA" id="ARBA00004533"/>
    </source>
</evidence>
<dbReference type="CDD" id="cd01949">
    <property type="entry name" value="GGDEF"/>
    <property type="match status" value="1"/>
</dbReference>
<dbReference type="SMART" id="SM00304">
    <property type="entry name" value="HAMP"/>
    <property type="match status" value="1"/>
</dbReference>
<evidence type="ECO:0000256" key="1">
    <source>
        <dbReference type="ARBA" id="ARBA00001946"/>
    </source>
</evidence>
<evidence type="ECO:0000256" key="3">
    <source>
        <dbReference type="ARBA" id="ARBA00012528"/>
    </source>
</evidence>
<proteinExistence type="predicted"/>
<dbReference type="EMBL" id="LT629787">
    <property type="protein sequence ID" value="SDU37417.1"/>
    <property type="molecule type" value="Genomic_DNA"/>
</dbReference>
<dbReference type="FunFam" id="3.30.70.270:FF:000001">
    <property type="entry name" value="Diguanylate cyclase domain protein"/>
    <property type="match status" value="1"/>
</dbReference>
<keyword evidence="5" id="KW-0472">Membrane</keyword>
<dbReference type="PANTHER" id="PTHR45138">
    <property type="entry name" value="REGULATORY COMPONENTS OF SENSORY TRANSDUCTION SYSTEM"/>
    <property type="match status" value="1"/>
</dbReference>
<dbReference type="InterPro" id="IPR000160">
    <property type="entry name" value="GGDEF_dom"/>
</dbReference>
<dbReference type="InterPro" id="IPR029787">
    <property type="entry name" value="Nucleotide_cyclase"/>
</dbReference>
<dbReference type="Gene3D" id="6.10.340.10">
    <property type="match status" value="1"/>
</dbReference>
<dbReference type="GO" id="GO:0005886">
    <property type="term" value="C:plasma membrane"/>
    <property type="evidence" value="ECO:0007669"/>
    <property type="project" value="UniProtKB-SubCell"/>
</dbReference>
<dbReference type="SMART" id="SM00267">
    <property type="entry name" value="GGDEF"/>
    <property type="match status" value="1"/>
</dbReference>
<dbReference type="Pfam" id="PF00672">
    <property type="entry name" value="HAMP"/>
    <property type="match status" value="1"/>
</dbReference>